<dbReference type="InParanoid" id="A0A067PFW4"/>
<sequence>MPDMPRHCPSPIYQQRSTFSCVVSLLRSGRGDPVLRQRWLSTHHGLSFKSLSYSRSLYVNCETPYFISPPYSMLDDSGCLSCIGNCIVFQAVWIQGGEVLPRVYVLFDVENFDIGLALVIIRILS</sequence>
<evidence type="ECO:0000313" key="1">
    <source>
        <dbReference type="EMBL" id="KDQ53679.1"/>
    </source>
</evidence>
<keyword evidence="2" id="KW-1185">Reference proteome</keyword>
<accession>A0A067PFW4</accession>
<reference evidence="2" key="1">
    <citation type="journal article" date="2014" name="Proc. Natl. Acad. Sci. U.S.A.">
        <title>Extensive sampling of basidiomycete genomes demonstrates inadequacy of the white-rot/brown-rot paradigm for wood decay fungi.</title>
        <authorList>
            <person name="Riley R."/>
            <person name="Salamov A.A."/>
            <person name="Brown D.W."/>
            <person name="Nagy L.G."/>
            <person name="Floudas D."/>
            <person name="Held B.W."/>
            <person name="Levasseur A."/>
            <person name="Lombard V."/>
            <person name="Morin E."/>
            <person name="Otillar R."/>
            <person name="Lindquist E.A."/>
            <person name="Sun H."/>
            <person name="LaButti K.M."/>
            <person name="Schmutz J."/>
            <person name="Jabbour D."/>
            <person name="Luo H."/>
            <person name="Baker S.E."/>
            <person name="Pisabarro A.G."/>
            <person name="Walton J.D."/>
            <person name="Blanchette R.A."/>
            <person name="Henrissat B."/>
            <person name="Martin F."/>
            <person name="Cullen D."/>
            <person name="Hibbett D.S."/>
            <person name="Grigoriev I.V."/>
        </authorList>
    </citation>
    <scope>NUCLEOTIDE SEQUENCE [LARGE SCALE GENOMIC DNA]</scope>
    <source>
        <strain evidence="2">MUCL 33604</strain>
    </source>
</reference>
<name>A0A067PFW4_9AGAM</name>
<dbReference type="Proteomes" id="UP000027265">
    <property type="component" value="Unassembled WGS sequence"/>
</dbReference>
<dbReference type="AlphaFoldDB" id="A0A067PFW4"/>
<organism evidence="1 2">
    <name type="scientific">Jaapia argillacea MUCL 33604</name>
    <dbReference type="NCBI Taxonomy" id="933084"/>
    <lineage>
        <taxon>Eukaryota</taxon>
        <taxon>Fungi</taxon>
        <taxon>Dikarya</taxon>
        <taxon>Basidiomycota</taxon>
        <taxon>Agaricomycotina</taxon>
        <taxon>Agaricomycetes</taxon>
        <taxon>Agaricomycetidae</taxon>
        <taxon>Jaapiales</taxon>
        <taxon>Jaapiaceae</taxon>
        <taxon>Jaapia</taxon>
    </lineage>
</organism>
<protein>
    <submittedName>
        <fullName evidence="1">Uncharacterized protein</fullName>
    </submittedName>
</protein>
<dbReference type="EMBL" id="KL197732">
    <property type="protein sequence ID" value="KDQ53679.1"/>
    <property type="molecule type" value="Genomic_DNA"/>
</dbReference>
<evidence type="ECO:0000313" key="2">
    <source>
        <dbReference type="Proteomes" id="UP000027265"/>
    </source>
</evidence>
<dbReference type="HOGENOM" id="CLU_1992950_0_0_1"/>
<proteinExistence type="predicted"/>
<gene>
    <name evidence="1" type="ORF">JAAARDRAFT_420701</name>
</gene>